<comment type="similarity">
    <text evidence="1">Belongs to the universal stress protein A family.</text>
</comment>
<proteinExistence type="inferred from homology"/>
<dbReference type="CDD" id="cd00293">
    <property type="entry name" value="USP-like"/>
    <property type="match status" value="1"/>
</dbReference>
<dbReference type="RefSeq" id="WP_013756231.1">
    <property type="nucleotide sequence ID" value="NC_015499.1"/>
</dbReference>
<organism evidence="3 4">
    <name type="scientific">Thermodesulfobium narugense DSM 14796</name>
    <dbReference type="NCBI Taxonomy" id="747365"/>
    <lineage>
        <taxon>Bacteria</taxon>
        <taxon>Pseudomonadati</taxon>
        <taxon>Thermodesulfobiota</taxon>
        <taxon>Thermodesulfobiia</taxon>
        <taxon>Thermodesulfobiales</taxon>
        <taxon>Thermodesulfobiaceae</taxon>
        <taxon>Thermodesulfobium</taxon>
    </lineage>
</organism>
<sequence length="153" mass="17078">MKILVGVNDSKDSQDVARWAIKFASQDKEAEVILVFVEKRMPFISYEDITDEQLMALAQLDGEIIFEKCLKGLDTKGVTINEKIVLGDPGTEILKIAKDEKVDFIALGTRALSPVCKLFMCSVSEKVIKKSPIPVIVNRFPFESEKILQTANT</sequence>
<keyword evidence="4" id="KW-1185">Reference proteome</keyword>
<reference evidence="3 4" key="1">
    <citation type="submission" date="2011-04" db="EMBL/GenBank/DDBJ databases">
        <title>The complete genome of Thermodesulfobium narugense DSM 14796.</title>
        <authorList>
            <consortium name="US DOE Joint Genome Institute (JGI-PGF)"/>
            <person name="Lucas S."/>
            <person name="Han J."/>
            <person name="Lapidus A."/>
            <person name="Bruce D."/>
            <person name="Goodwin L."/>
            <person name="Pitluck S."/>
            <person name="Peters L."/>
            <person name="Kyrpides N."/>
            <person name="Mavromatis K."/>
            <person name="Pagani I."/>
            <person name="Ivanova N."/>
            <person name="Ovchinnikova G."/>
            <person name="Zhang X."/>
            <person name="Saunders L."/>
            <person name="Detter J.C."/>
            <person name="Tapia R."/>
            <person name="Han C."/>
            <person name="Land M."/>
            <person name="Hauser L."/>
            <person name="Markowitz V."/>
            <person name="Cheng J.-F."/>
            <person name="Hugenholtz P."/>
            <person name="Woyke T."/>
            <person name="Wu D."/>
            <person name="Spring S."/>
            <person name="Schroeder M."/>
            <person name="Brambilla E."/>
            <person name="Klenk H.-P."/>
            <person name="Eisen J.A."/>
        </authorList>
    </citation>
    <scope>NUCLEOTIDE SEQUENCE [LARGE SCALE GENOMIC DNA]</scope>
    <source>
        <strain evidence="3 4">DSM 14796</strain>
    </source>
</reference>
<dbReference type="HOGENOM" id="CLU_049301_16_2_9"/>
<evidence type="ECO:0000313" key="3">
    <source>
        <dbReference type="EMBL" id="AEE14508.1"/>
    </source>
</evidence>
<protein>
    <submittedName>
        <fullName evidence="3">UspA domain-containing protein</fullName>
    </submittedName>
</protein>
<dbReference type="PANTHER" id="PTHR46268">
    <property type="entry name" value="STRESS RESPONSE PROTEIN NHAX"/>
    <property type="match status" value="1"/>
</dbReference>
<name>M1E761_9BACT</name>
<evidence type="ECO:0000259" key="2">
    <source>
        <dbReference type="Pfam" id="PF00582"/>
    </source>
</evidence>
<accession>M1E761</accession>
<evidence type="ECO:0000313" key="4">
    <source>
        <dbReference type="Proteomes" id="UP000011765"/>
    </source>
</evidence>
<dbReference type="eggNOG" id="COG0589">
    <property type="taxonomic scope" value="Bacteria"/>
</dbReference>
<dbReference type="SUPFAM" id="SSF52402">
    <property type="entry name" value="Adenine nucleotide alpha hydrolases-like"/>
    <property type="match status" value="1"/>
</dbReference>
<dbReference type="Proteomes" id="UP000011765">
    <property type="component" value="Chromosome"/>
</dbReference>
<gene>
    <name evidence="3" type="ORF">Thena_0879</name>
</gene>
<dbReference type="InterPro" id="IPR006015">
    <property type="entry name" value="Universal_stress_UspA"/>
</dbReference>
<dbReference type="OrthoDB" id="152484at2"/>
<dbReference type="PANTHER" id="PTHR46268:SF6">
    <property type="entry name" value="UNIVERSAL STRESS PROTEIN UP12"/>
    <property type="match status" value="1"/>
</dbReference>
<evidence type="ECO:0000256" key="1">
    <source>
        <dbReference type="ARBA" id="ARBA00008791"/>
    </source>
</evidence>
<dbReference type="InterPro" id="IPR014729">
    <property type="entry name" value="Rossmann-like_a/b/a_fold"/>
</dbReference>
<dbReference type="AlphaFoldDB" id="M1E761"/>
<dbReference type="Pfam" id="PF00582">
    <property type="entry name" value="Usp"/>
    <property type="match status" value="1"/>
</dbReference>
<dbReference type="EMBL" id="CP002690">
    <property type="protein sequence ID" value="AEE14508.1"/>
    <property type="molecule type" value="Genomic_DNA"/>
</dbReference>
<dbReference type="Gene3D" id="3.40.50.620">
    <property type="entry name" value="HUPs"/>
    <property type="match status" value="1"/>
</dbReference>
<dbReference type="KEGG" id="tnr:Thena_0879"/>
<feature type="domain" description="UspA" evidence="2">
    <location>
        <begin position="2"/>
        <end position="137"/>
    </location>
</feature>
<dbReference type="InterPro" id="IPR006016">
    <property type="entry name" value="UspA"/>
</dbReference>
<dbReference type="STRING" id="747365.Thena_0879"/>
<dbReference type="PRINTS" id="PR01438">
    <property type="entry name" value="UNVRSLSTRESS"/>
</dbReference>